<dbReference type="AlphaFoldDB" id="A0A9X3MQ82"/>
<evidence type="ECO:0000313" key="8">
    <source>
        <dbReference type="Proteomes" id="UP001149140"/>
    </source>
</evidence>
<dbReference type="InterPro" id="IPR051677">
    <property type="entry name" value="AfsR-DnrI-RedD_regulator"/>
</dbReference>
<dbReference type="InterPro" id="IPR005158">
    <property type="entry name" value="BTAD"/>
</dbReference>
<dbReference type="InterPro" id="IPR011990">
    <property type="entry name" value="TPR-like_helical_dom_sf"/>
</dbReference>
<dbReference type="SUPFAM" id="SSF46894">
    <property type="entry name" value="C-terminal effector domain of the bipartite response regulators"/>
    <property type="match status" value="1"/>
</dbReference>
<dbReference type="InterPro" id="IPR016032">
    <property type="entry name" value="Sig_transdc_resp-reg_C-effctor"/>
</dbReference>
<dbReference type="GO" id="GO:0003677">
    <property type="term" value="F:DNA binding"/>
    <property type="evidence" value="ECO:0007669"/>
    <property type="project" value="UniProtKB-UniRule"/>
</dbReference>
<evidence type="ECO:0000256" key="1">
    <source>
        <dbReference type="ARBA" id="ARBA00005820"/>
    </source>
</evidence>
<keyword evidence="3 5" id="KW-0238">DNA-binding</keyword>
<organism evidence="7 8">
    <name type="scientific">Solirubrobacter ginsenosidimutans</name>
    <dbReference type="NCBI Taxonomy" id="490573"/>
    <lineage>
        <taxon>Bacteria</taxon>
        <taxon>Bacillati</taxon>
        <taxon>Actinomycetota</taxon>
        <taxon>Thermoleophilia</taxon>
        <taxon>Solirubrobacterales</taxon>
        <taxon>Solirubrobacteraceae</taxon>
        <taxon>Solirubrobacter</taxon>
    </lineage>
</organism>
<dbReference type="SMART" id="SM00862">
    <property type="entry name" value="Trans_reg_C"/>
    <property type="match status" value="1"/>
</dbReference>
<keyword evidence="8" id="KW-1185">Reference proteome</keyword>
<keyword evidence="4" id="KW-0804">Transcription</keyword>
<dbReference type="GO" id="GO:0000160">
    <property type="term" value="P:phosphorelay signal transduction system"/>
    <property type="evidence" value="ECO:0007669"/>
    <property type="project" value="InterPro"/>
</dbReference>
<protein>
    <submittedName>
        <fullName evidence="7">ABC transporter substrate-binding protein</fullName>
    </submittedName>
</protein>
<dbReference type="InterPro" id="IPR036388">
    <property type="entry name" value="WH-like_DNA-bd_sf"/>
</dbReference>
<evidence type="ECO:0000256" key="4">
    <source>
        <dbReference type="ARBA" id="ARBA00023163"/>
    </source>
</evidence>
<dbReference type="Pfam" id="PF03704">
    <property type="entry name" value="BTAD"/>
    <property type="match status" value="1"/>
</dbReference>
<evidence type="ECO:0000259" key="6">
    <source>
        <dbReference type="PROSITE" id="PS51755"/>
    </source>
</evidence>
<dbReference type="SMART" id="SM01043">
    <property type="entry name" value="BTAD"/>
    <property type="match status" value="1"/>
</dbReference>
<dbReference type="Gene3D" id="3.10.105.10">
    <property type="entry name" value="Dipeptide-binding Protein, Domain 3"/>
    <property type="match status" value="1"/>
</dbReference>
<gene>
    <name evidence="7" type="ORF">OM076_09165</name>
</gene>
<comment type="caution">
    <text evidence="7">The sequence shown here is derived from an EMBL/GenBank/DDBJ whole genome shotgun (WGS) entry which is preliminary data.</text>
</comment>
<dbReference type="Proteomes" id="UP001149140">
    <property type="component" value="Unassembled WGS sequence"/>
</dbReference>
<feature type="DNA-binding region" description="OmpR/PhoB-type" evidence="5">
    <location>
        <begin position="1"/>
        <end position="89"/>
    </location>
</feature>
<feature type="domain" description="OmpR/PhoB-type" evidence="6">
    <location>
        <begin position="1"/>
        <end position="89"/>
    </location>
</feature>
<dbReference type="SUPFAM" id="SSF51004">
    <property type="entry name" value="C-terminal (heme d1) domain of cytochrome cd1-nitrite reductase"/>
    <property type="match status" value="1"/>
</dbReference>
<dbReference type="InterPro" id="IPR011048">
    <property type="entry name" value="Haem_d1_sf"/>
</dbReference>
<dbReference type="PROSITE" id="PS51755">
    <property type="entry name" value="OMPR_PHOB"/>
    <property type="match status" value="1"/>
</dbReference>
<comment type="similarity">
    <text evidence="1">Belongs to the AfsR/DnrI/RedD regulatory family.</text>
</comment>
<dbReference type="Pfam" id="PF00486">
    <property type="entry name" value="Trans_reg_C"/>
    <property type="match status" value="1"/>
</dbReference>
<dbReference type="Gene3D" id="1.25.40.10">
    <property type="entry name" value="Tetratricopeptide repeat domain"/>
    <property type="match status" value="1"/>
</dbReference>
<dbReference type="SUPFAM" id="SSF53850">
    <property type="entry name" value="Periplasmic binding protein-like II"/>
    <property type="match status" value="1"/>
</dbReference>
<dbReference type="PANTHER" id="PTHR35807:SF1">
    <property type="entry name" value="TRANSCRIPTIONAL REGULATOR REDD"/>
    <property type="match status" value="1"/>
</dbReference>
<dbReference type="InterPro" id="IPR000914">
    <property type="entry name" value="SBP_5_dom"/>
</dbReference>
<name>A0A9X3MQ82_9ACTN</name>
<sequence>MEFLILGPLEVRAHGRRLLVGGPRQRALLAVLLLHANRVVARERLLEELGREESSETASHALTNQVSRLRKVLGEGRLLTQAPGYRLRVDPGELDCDRFEALLDAGRIARDPQLAATRLLEAEALWRGRALADVELDGHARIALERLEELRLCAVEERVEAELSLDRHDQLVAELDALAREHPLRERLRAQQMVALYRAGRQQEALAVYHDTRAQLVGQLGLEPGPRLRELEGAILRQDPALAPTRRVQRGPPHRRRRRGPRAVLLAVLGLVVAAAFAAIPGGTRGPGAGIAPGVVLLDPADGRVVGHVDSLRKPADIVFGDGRFWVLNLTPASFVAIDPRRGRVVRQFAAPVEDIGYWAVSRDRLWVGDGLGPTVVEVDSRTGRVVRRLRVSTDPHDTELTTVIGVAYGSLWVSRPRHDLILRIDPASGRVVHRFRGLSDVWGGATADGAVWVSSKAGLSRIDAASNTVTATAALPQPLFVAAVGGGFAWVANELRGEAYKVDQQGRVVATYVTGEGAHNVSFSASAAWVTNQDVGTVTRIDATTGAQRNLATHHTVSSAFAAAGRVLVVVDHRRSFVEALDALKGDVARLVVPIYSFDWPDPALARQPIALQAEQATLAGLLNYPDAPAPAGLRLQPEIAATMPALTADRRTYTFTIRPGYRFSPPSGQPVTAESFRSSIEHALSPALGDRAPGRRVLGDVLGARAYIAGRAPHIRGLHVHGATLRITLTRPSPDFLKRLSLPYFAPLAAGVANVAGGTPDHPPPAAGPYYAAEFINGEYMLLKRNPYYRGPRPHALDAIVLREGIDAARAIQRVRDGTFDGVTLADPLLAPAGADTPAVLPETRFMAFNARRGAFASARTRRAAAYALSRSGLAAVWDLIPSSSLVPPGIATSRPVTLSAPPHPLPSATAVMAVTPGCATCRRSYELARTALAGVGITLRRRTAGISAVRRRPHAFDLLLTSVALEYPDAATFLTRMLTVAIPSAWQPASTRAAVRRLRRLQGPARDAAAVDVAARLAEHDAPVAALGHPAMGQRFSARLSCRISPRFGVDLVAMCLR</sequence>
<dbReference type="GO" id="GO:0006355">
    <property type="term" value="P:regulation of DNA-templated transcription"/>
    <property type="evidence" value="ECO:0007669"/>
    <property type="project" value="InterPro"/>
</dbReference>
<evidence type="ECO:0000313" key="7">
    <source>
        <dbReference type="EMBL" id="MDA0160434.1"/>
    </source>
</evidence>
<dbReference type="Pfam" id="PF00496">
    <property type="entry name" value="SBP_bac_5"/>
    <property type="match status" value="1"/>
</dbReference>
<reference evidence="7" key="1">
    <citation type="submission" date="2022-10" db="EMBL/GenBank/DDBJ databases">
        <title>The WGS of Solirubrobacter ginsenosidimutans DSM 21036.</title>
        <authorList>
            <person name="Jiang Z."/>
        </authorList>
    </citation>
    <scope>NUCLEOTIDE SEQUENCE</scope>
    <source>
        <strain evidence="7">DSM 21036</strain>
    </source>
</reference>
<dbReference type="CDD" id="cd15831">
    <property type="entry name" value="BTAD"/>
    <property type="match status" value="1"/>
</dbReference>
<keyword evidence="2" id="KW-0805">Transcription regulation</keyword>
<evidence type="ECO:0000256" key="2">
    <source>
        <dbReference type="ARBA" id="ARBA00023015"/>
    </source>
</evidence>
<dbReference type="Gene3D" id="1.10.10.10">
    <property type="entry name" value="Winged helix-like DNA-binding domain superfamily/Winged helix DNA-binding domain"/>
    <property type="match status" value="1"/>
</dbReference>
<dbReference type="PANTHER" id="PTHR35807">
    <property type="entry name" value="TRANSCRIPTIONAL REGULATOR REDD-RELATED"/>
    <property type="match status" value="1"/>
</dbReference>
<dbReference type="EMBL" id="JAPDOD010000005">
    <property type="protein sequence ID" value="MDA0160434.1"/>
    <property type="molecule type" value="Genomic_DNA"/>
</dbReference>
<dbReference type="RefSeq" id="WP_270039264.1">
    <property type="nucleotide sequence ID" value="NZ_JAPDOD010000005.1"/>
</dbReference>
<accession>A0A9X3MQ82</accession>
<evidence type="ECO:0000256" key="3">
    <source>
        <dbReference type="ARBA" id="ARBA00023125"/>
    </source>
</evidence>
<evidence type="ECO:0000256" key="5">
    <source>
        <dbReference type="PROSITE-ProRule" id="PRU01091"/>
    </source>
</evidence>
<dbReference type="InterPro" id="IPR001867">
    <property type="entry name" value="OmpR/PhoB-type_DNA-bd"/>
</dbReference>
<dbReference type="Gene3D" id="2.130.10.10">
    <property type="entry name" value="YVTN repeat-like/Quinoprotein amine dehydrogenase"/>
    <property type="match status" value="2"/>
</dbReference>
<dbReference type="InterPro" id="IPR015943">
    <property type="entry name" value="WD40/YVTN_repeat-like_dom_sf"/>
</dbReference>
<proteinExistence type="inferred from homology"/>
<dbReference type="Gene3D" id="3.40.190.10">
    <property type="entry name" value="Periplasmic binding protein-like II"/>
    <property type="match status" value="1"/>
</dbReference>
<dbReference type="SUPFAM" id="SSF48452">
    <property type="entry name" value="TPR-like"/>
    <property type="match status" value="1"/>
</dbReference>